<dbReference type="EMBL" id="BART01017813">
    <property type="protein sequence ID" value="GAG82304.1"/>
    <property type="molecule type" value="Genomic_DNA"/>
</dbReference>
<reference evidence="2" key="1">
    <citation type="journal article" date="2014" name="Front. Microbiol.">
        <title>High frequency of phylogenetically diverse reductive dehalogenase-homologous genes in deep subseafloor sedimentary metagenomes.</title>
        <authorList>
            <person name="Kawai M."/>
            <person name="Futagami T."/>
            <person name="Toyoda A."/>
            <person name="Takaki Y."/>
            <person name="Nishi S."/>
            <person name="Hori S."/>
            <person name="Arai W."/>
            <person name="Tsubouchi T."/>
            <person name="Morono Y."/>
            <person name="Uchiyama I."/>
            <person name="Ito T."/>
            <person name="Fujiyama A."/>
            <person name="Inagaki F."/>
            <person name="Takami H."/>
        </authorList>
    </citation>
    <scope>NUCLEOTIDE SEQUENCE</scope>
    <source>
        <strain evidence="2">Expedition CK06-06</strain>
    </source>
</reference>
<dbReference type="AlphaFoldDB" id="X1AJA4"/>
<protein>
    <submittedName>
        <fullName evidence="2">Uncharacterized protein</fullName>
    </submittedName>
</protein>
<feature type="transmembrane region" description="Helical" evidence="1">
    <location>
        <begin position="35"/>
        <end position="57"/>
    </location>
</feature>
<organism evidence="2">
    <name type="scientific">marine sediment metagenome</name>
    <dbReference type="NCBI Taxonomy" id="412755"/>
    <lineage>
        <taxon>unclassified sequences</taxon>
        <taxon>metagenomes</taxon>
        <taxon>ecological metagenomes</taxon>
    </lineage>
</organism>
<accession>X1AJA4</accession>
<proteinExistence type="predicted"/>
<name>X1AJA4_9ZZZZ</name>
<sequence>MLEDFFQLVKIGKELGLSKKEINKVFLFDNSRYPLLYKILLIISFIFFGIIIIILGIEASRNTYAAGTFYSTVKIKDYKTKK</sequence>
<keyword evidence="1" id="KW-0812">Transmembrane</keyword>
<keyword evidence="1" id="KW-1133">Transmembrane helix</keyword>
<gene>
    <name evidence="2" type="ORF">S01H4_33782</name>
</gene>
<evidence type="ECO:0000256" key="1">
    <source>
        <dbReference type="SAM" id="Phobius"/>
    </source>
</evidence>
<keyword evidence="1" id="KW-0472">Membrane</keyword>
<comment type="caution">
    <text evidence="2">The sequence shown here is derived from an EMBL/GenBank/DDBJ whole genome shotgun (WGS) entry which is preliminary data.</text>
</comment>
<evidence type="ECO:0000313" key="2">
    <source>
        <dbReference type="EMBL" id="GAG82304.1"/>
    </source>
</evidence>